<keyword evidence="3 7" id="KW-0347">Helicase</keyword>
<dbReference type="InterPro" id="IPR014001">
    <property type="entry name" value="Helicase_ATP-bd"/>
</dbReference>
<dbReference type="InterPro" id="IPR001650">
    <property type="entry name" value="Helicase_C-like"/>
</dbReference>
<evidence type="ECO:0000256" key="1">
    <source>
        <dbReference type="ARBA" id="ARBA00022741"/>
    </source>
</evidence>
<dbReference type="GO" id="GO:0003676">
    <property type="term" value="F:nucleic acid binding"/>
    <property type="evidence" value="ECO:0007669"/>
    <property type="project" value="InterPro"/>
</dbReference>
<keyword evidence="4" id="KW-0067">ATP-binding</keyword>
<reference evidence="7 8" key="1">
    <citation type="journal article" date="2006" name="Science">
        <title>Genome of rice cluster I archaea -- the key methane producers in the rice rhizosphere.</title>
        <authorList>
            <person name="Erkel C."/>
            <person name="Kube M."/>
            <person name="Reinhardt R."/>
            <person name="Liesack W."/>
        </authorList>
    </citation>
    <scope>NUCLEOTIDE SEQUENCE [LARGE SCALE GENOMIC DNA]</scope>
    <source>
        <strain evidence="8">DSM 22066 / NBRC 105507 / MRE50</strain>
    </source>
</reference>
<gene>
    <name evidence="7" type="ORF">RCIX1135</name>
</gene>
<dbReference type="Pfam" id="PF00270">
    <property type="entry name" value="DEAD"/>
    <property type="match status" value="1"/>
</dbReference>
<dbReference type="Gene3D" id="3.40.50.300">
    <property type="entry name" value="P-loop containing nucleotide triphosphate hydrolases"/>
    <property type="match status" value="2"/>
</dbReference>
<dbReference type="GO" id="GO:0004386">
    <property type="term" value="F:helicase activity"/>
    <property type="evidence" value="ECO:0007669"/>
    <property type="project" value="UniProtKB-KW"/>
</dbReference>
<dbReference type="PANTHER" id="PTHR47961:SF1">
    <property type="entry name" value="ATP-DEPENDENT HELICASE MJ1401-RELATED"/>
    <property type="match status" value="1"/>
</dbReference>
<proteinExistence type="predicted"/>
<dbReference type="PATRIC" id="fig|351160.9.peg.1797"/>
<keyword evidence="1" id="KW-0547">Nucleotide-binding</keyword>
<dbReference type="SMART" id="SM00487">
    <property type="entry name" value="DEXDc"/>
    <property type="match status" value="1"/>
</dbReference>
<dbReference type="AlphaFoldDB" id="Q0W5A2"/>
<dbReference type="GeneID" id="5144251"/>
<feature type="domain" description="Helicase ATP-binding" evidence="5">
    <location>
        <begin position="226"/>
        <end position="400"/>
    </location>
</feature>
<keyword evidence="8" id="KW-1185">Reference proteome</keyword>
<dbReference type="Pfam" id="PF00271">
    <property type="entry name" value="Helicase_C"/>
    <property type="match status" value="1"/>
</dbReference>
<evidence type="ECO:0000256" key="4">
    <source>
        <dbReference type="ARBA" id="ARBA00022840"/>
    </source>
</evidence>
<dbReference type="SMART" id="SM00490">
    <property type="entry name" value="HELICc"/>
    <property type="match status" value="1"/>
</dbReference>
<dbReference type="GO" id="GO:0140097">
    <property type="term" value="F:catalytic activity, acting on DNA"/>
    <property type="evidence" value="ECO:0007669"/>
    <property type="project" value="UniProtKB-ARBA"/>
</dbReference>
<evidence type="ECO:0000256" key="3">
    <source>
        <dbReference type="ARBA" id="ARBA00022806"/>
    </source>
</evidence>
<dbReference type="InterPro" id="IPR050474">
    <property type="entry name" value="Hel308_SKI2-like"/>
</dbReference>
<dbReference type="Proteomes" id="UP000000663">
    <property type="component" value="Chromosome"/>
</dbReference>
<dbReference type="InterPro" id="IPR027417">
    <property type="entry name" value="P-loop_NTPase"/>
</dbReference>
<dbReference type="OrthoDB" id="39583at2157"/>
<name>Q0W5A2_METAR</name>
<evidence type="ECO:0000313" key="7">
    <source>
        <dbReference type="EMBL" id="CAJ36441.1"/>
    </source>
</evidence>
<dbReference type="GO" id="GO:0005524">
    <property type="term" value="F:ATP binding"/>
    <property type="evidence" value="ECO:0007669"/>
    <property type="project" value="UniProtKB-KW"/>
</dbReference>
<dbReference type="InterPro" id="IPR011545">
    <property type="entry name" value="DEAD/DEAH_box_helicase_dom"/>
</dbReference>
<dbReference type="CDD" id="cd18795">
    <property type="entry name" value="SF2_C_Ski2"/>
    <property type="match status" value="1"/>
</dbReference>
<dbReference type="PROSITE" id="PS51194">
    <property type="entry name" value="HELICASE_CTER"/>
    <property type="match status" value="1"/>
</dbReference>
<feature type="domain" description="Helicase C-terminal" evidence="6">
    <location>
        <begin position="421"/>
        <end position="587"/>
    </location>
</feature>
<dbReference type="eggNOG" id="arCOG00554">
    <property type="taxonomic scope" value="Archaea"/>
</dbReference>
<dbReference type="GO" id="GO:0016787">
    <property type="term" value="F:hydrolase activity"/>
    <property type="evidence" value="ECO:0007669"/>
    <property type="project" value="UniProtKB-KW"/>
</dbReference>
<dbReference type="PROSITE" id="PS51192">
    <property type="entry name" value="HELICASE_ATP_BIND_1"/>
    <property type="match status" value="1"/>
</dbReference>
<organism evidence="7 8">
    <name type="scientific">Methanocella arvoryzae (strain DSM 22066 / NBRC 105507 / MRE50)</name>
    <dbReference type="NCBI Taxonomy" id="351160"/>
    <lineage>
        <taxon>Archaea</taxon>
        <taxon>Methanobacteriati</taxon>
        <taxon>Methanobacteriota</taxon>
        <taxon>Stenosarchaea group</taxon>
        <taxon>Methanomicrobia</taxon>
        <taxon>Methanocellales</taxon>
        <taxon>Methanocellaceae</taxon>
        <taxon>Methanocella</taxon>
    </lineage>
</organism>
<dbReference type="EMBL" id="AM114193">
    <property type="protein sequence ID" value="CAJ36441.1"/>
    <property type="molecule type" value="Genomic_DNA"/>
</dbReference>
<evidence type="ECO:0000259" key="5">
    <source>
        <dbReference type="PROSITE" id="PS51192"/>
    </source>
</evidence>
<protein>
    <submittedName>
        <fullName evidence="7">ATP-dependent DNA helicase</fullName>
    </submittedName>
</protein>
<dbReference type="SUPFAM" id="SSF52540">
    <property type="entry name" value="P-loop containing nucleoside triphosphate hydrolases"/>
    <property type="match status" value="1"/>
</dbReference>
<evidence type="ECO:0000259" key="6">
    <source>
        <dbReference type="PROSITE" id="PS51194"/>
    </source>
</evidence>
<dbReference type="PANTHER" id="PTHR47961">
    <property type="entry name" value="DNA POLYMERASE THETA, PUTATIVE (AFU_ORTHOLOGUE AFUA_1G05260)-RELATED"/>
    <property type="match status" value="1"/>
</dbReference>
<dbReference type="KEGG" id="rci:RCIX1135"/>
<dbReference type="Pfam" id="PF19131">
    <property type="entry name" value="DUF5814"/>
    <property type="match status" value="1"/>
</dbReference>
<evidence type="ECO:0000256" key="2">
    <source>
        <dbReference type="ARBA" id="ARBA00022801"/>
    </source>
</evidence>
<sequence>MALYVVFVPYRKDEYRVYPVKGEGTPVFSGVLTVQETSRGIRPLKVRVIKEKGDEYLPVSTFTELLKAADCLFTTMMADAQEQPLNDMLKAYQLTSQRIGVCRFCLMEDKITFRKPDMVRFKSELVCLDCAKKELKRELSFRGRITSKGLDRMEAILEKTRDLNRVLALLNPSNLPPELTKFDLIPAAESRIKPVKVSDLKIDPKLKEVLLGKVESLLPVQSKSVSSGLLEGKSQLVVSATATGKTLIGELAGVNNILAGKGKMLFLVPLVALANQKYEQFKKRYSPLGLKTAIRVGTSRISLNSVKLNTSLDSDIVVGTYEGLDYVLRTSGPAGVKKIGTVVIDEVHMLEDPERGHRLDGLIARLKACAPAAQFVFLSATIGNPKEVAKHLGGTLVEYEHRPVPLERHLIFAQEHEKYRLIDEYASKEYSKTSSKGFKGQTIVFTNSRKKCHSISQALRINSAPYHAGLTYPQRKSVEDRFAKGEIKVVVTTAALAAGVDFPASQVIFESLAMGKDWLSVSEFQQMQGRAGRPDFHDLGKVVVLSDPDSTIEGESEEEVAFRLLGGSAEHVNVCYDEPEQMEECLANTSVAPEEKVLEKINDGMLGITCPTSALVQKCVSGGLLVKEKGLVKQTQMGRAVVTHFLSVANALLIRDRLRKKVAPLDIAVELEAFDAVYFRGADRLSKIIGISVPSRVFSPSSLDIVFSCDAIAKMDHGMRDQFLEFSADFLDCVCEDSPFCGCAERKFSKKLIAYRLKGKDPHGIARAIAADYNLNAFEGDILGYLDRTVRNLDAVHEIARIERLNPAAAEAKLLREGVEDPEKITQEQYNALVGTTRKRTYAPRKKAKAALDDDEDEDY</sequence>
<keyword evidence="2" id="KW-0378">Hydrolase</keyword>
<accession>Q0W5A2</accession>
<dbReference type="STRING" id="351160.RCIX1135"/>
<evidence type="ECO:0000313" key="8">
    <source>
        <dbReference type="Proteomes" id="UP000000663"/>
    </source>
</evidence>
<dbReference type="RefSeq" id="WP_012036085.1">
    <property type="nucleotide sequence ID" value="NC_009464.1"/>
</dbReference>
<dbReference type="InterPro" id="IPR043852">
    <property type="entry name" value="DUF5814"/>
</dbReference>